<gene>
    <name evidence="2" type="ORF">CNX65_23250</name>
</gene>
<organism evidence="2 3">
    <name type="scientific">Actinosynnema pretiosum</name>
    <dbReference type="NCBI Taxonomy" id="42197"/>
    <lineage>
        <taxon>Bacteria</taxon>
        <taxon>Bacillati</taxon>
        <taxon>Actinomycetota</taxon>
        <taxon>Actinomycetes</taxon>
        <taxon>Pseudonocardiales</taxon>
        <taxon>Pseudonocardiaceae</taxon>
        <taxon>Actinosynnema</taxon>
    </lineage>
</organism>
<dbReference type="Proteomes" id="UP000218505">
    <property type="component" value="Chromosome"/>
</dbReference>
<dbReference type="GO" id="GO:0016747">
    <property type="term" value="F:acyltransferase activity, transferring groups other than amino-acyl groups"/>
    <property type="evidence" value="ECO:0007669"/>
    <property type="project" value="InterPro"/>
</dbReference>
<reference evidence="2" key="1">
    <citation type="submission" date="2017-09" db="EMBL/GenBank/DDBJ databases">
        <title>Complete Genome Sequence of ansamitocin-producing Bacterium Actinosynnema pretiosum X47.</title>
        <authorList>
            <person name="Cao G."/>
            <person name="Zong G."/>
            <person name="Zhong C."/>
            <person name="Fu J."/>
        </authorList>
    </citation>
    <scope>NUCLEOTIDE SEQUENCE [LARGE SCALE GENOMIC DNA]</scope>
    <source>
        <strain evidence="2">X47</strain>
    </source>
</reference>
<dbReference type="PROSITE" id="PS51186">
    <property type="entry name" value="GNAT"/>
    <property type="match status" value="1"/>
</dbReference>
<dbReference type="EMBL" id="CP023445">
    <property type="protein sequence ID" value="ATE55835.1"/>
    <property type="molecule type" value="Genomic_DNA"/>
</dbReference>
<dbReference type="RefSeq" id="WP_096495666.1">
    <property type="nucleotide sequence ID" value="NZ_CP023445.1"/>
</dbReference>
<keyword evidence="3" id="KW-1185">Reference proteome</keyword>
<proteinExistence type="predicted"/>
<dbReference type="AlphaFoldDB" id="A0A290ZA26"/>
<dbReference type="KEGG" id="apre:CNX65_23250"/>
<protein>
    <recommendedName>
        <fullName evidence="1">N-acetyltransferase domain-containing protein</fullName>
    </recommendedName>
</protein>
<dbReference type="InterPro" id="IPR000182">
    <property type="entry name" value="GNAT_dom"/>
</dbReference>
<name>A0A290ZA26_9PSEU</name>
<dbReference type="InterPro" id="IPR016181">
    <property type="entry name" value="Acyl_CoA_acyltransferase"/>
</dbReference>
<dbReference type="SUPFAM" id="SSF55729">
    <property type="entry name" value="Acyl-CoA N-acyltransferases (Nat)"/>
    <property type="match status" value="1"/>
</dbReference>
<sequence>MLGDSVSHYRTFPQEGGLTAFVVDRPGRVLTLSAQWRIYDALVPVTTRSFGADMTPYWAQRSKEGYLERLAEFVLIASPEGRMIGWTGFHVLPYDRRTLVYLDSTGMVPEQQSRGVMRKVMRERIHEAVLPACRPDLPVYLTARSESPVFYRLMRGLLQEEHHVLHPHPSLPVPEDVADSALDMATWLGQGAILDRTTLAIRGAYDGLDELYGELPTTGDADLDKLFRGQLGPLDAYLLAGRVR</sequence>
<accession>A0A290ZA26</accession>
<evidence type="ECO:0000259" key="1">
    <source>
        <dbReference type="PROSITE" id="PS51186"/>
    </source>
</evidence>
<dbReference type="Gene3D" id="3.40.630.30">
    <property type="match status" value="1"/>
</dbReference>
<evidence type="ECO:0000313" key="3">
    <source>
        <dbReference type="Proteomes" id="UP000218505"/>
    </source>
</evidence>
<feature type="domain" description="N-acetyltransferase" evidence="1">
    <location>
        <begin position="29"/>
        <end position="189"/>
    </location>
</feature>
<evidence type="ECO:0000313" key="2">
    <source>
        <dbReference type="EMBL" id="ATE55835.1"/>
    </source>
</evidence>
<dbReference type="Pfam" id="PF00583">
    <property type="entry name" value="Acetyltransf_1"/>
    <property type="match status" value="1"/>
</dbReference>